<proteinExistence type="predicted"/>
<evidence type="ECO:0000313" key="3">
    <source>
        <dbReference type="Proteomes" id="UP000237819"/>
    </source>
</evidence>
<accession>A0A2S8GI56</accession>
<dbReference type="Proteomes" id="UP000237819">
    <property type="component" value="Unassembled WGS sequence"/>
</dbReference>
<name>A0A2S8GI56_9BACT</name>
<dbReference type="AlphaFoldDB" id="A0A2S8GI56"/>
<keyword evidence="1" id="KW-1133">Transmembrane helix</keyword>
<feature type="transmembrane region" description="Helical" evidence="1">
    <location>
        <begin position="134"/>
        <end position="155"/>
    </location>
</feature>
<comment type="caution">
    <text evidence="2">The sequence shown here is derived from an EMBL/GenBank/DDBJ whole genome shotgun (WGS) entry which is preliminary data.</text>
</comment>
<keyword evidence="1" id="KW-0812">Transmembrane</keyword>
<evidence type="ECO:0000256" key="1">
    <source>
        <dbReference type="SAM" id="Phobius"/>
    </source>
</evidence>
<dbReference type="RefSeq" id="WP_105337527.1">
    <property type="nucleotide sequence ID" value="NZ_PUHZ01000021.1"/>
</dbReference>
<sequence length="202" mass="22458">MSESSPENPFASPQAPIFVIEETPDPPGDGPFYFEDAWIGGRTPLSLSRECLLCGKDAADNQRRVRGYRHRDRKQYPSGCKISYSVCNPCGARIDFWRGCTRLFFGMFSLAVVCSAVGFAGLYFQGLIDPNKLIFLGFLIGSILTIGVTFLAAGISDSLQPLRMQAIKDEGDRTYVVFPNQEFQRAVSERAARRVRGGKEIR</sequence>
<protein>
    <submittedName>
        <fullName evidence="2">Uncharacterized protein</fullName>
    </submittedName>
</protein>
<gene>
    <name evidence="2" type="ORF">C5Y93_21570</name>
</gene>
<evidence type="ECO:0000313" key="2">
    <source>
        <dbReference type="EMBL" id="PQO44128.1"/>
    </source>
</evidence>
<dbReference type="EMBL" id="PUHZ01000021">
    <property type="protein sequence ID" value="PQO44128.1"/>
    <property type="molecule type" value="Genomic_DNA"/>
</dbReference>
<reference evidence="2 3" key="1">
    <citation type="submission" date="2018-02" db="EMBL/GenBank/DDBJ databases">
        <title>Comparative genomes isolates from brazilian mangrove.</title>
        <authorList>
            <person name="Araujo J.E."/>
            <person name="Taketani R.G."/>
            <person name="Silva M.C.P."/>
            <person name="Loureco M.V."/>
            <person name="Andreote F.D."/>
        </authorList>
    </citation>
    <scope>NUCLEOTIDE SEQUENCE [LARGE SCALE GENOMIC DNA]</scope>
    <source>
        <strain evidence="2 3">Nap-Phe MGV</strain>
    </source>
</reference>
<keyword evidence="1" id="KW-0472">Membrane</keyword>
<feature type="transmembrane region" description="Helical" evidence="1">
    <location>
        <begin position="103"/>
        <end position="128"/>
    </location>
</feature>
<organism evidence="2 3">
    <name type="scientific">Blastopirellula marina</name>
    <dbReference type="NCBI Taxonomy" id="124"/>
    <lineage>
        <taxon>Bacteria</taxon>
        <taxon>Pseudomonadati</taxon>
        <taxon>Planctomycetota</taxon>
        <taxon>Planctomycetia</taxon>
        <taxon>Pirellulales</taxon>
        <taxon>Pirellulaceae</taxon>
        <taxon>Blastopirellula</taxon>
    </lineage>
</organism>